<dbReference type="AlphaFoldDB" id="A0A804MDM7"/>
<evidence type="ECO:0000313" key="3">
    <source>
        <dbReference type="Proteomes" id="UP000007305"/>
    </source>
</evidence>
<reference evidence="2" key="3">
    <citation type="submission" date="2021-05" db="UniProtKB">
        <authorList>
            <consortium name="EnsemblPlants"/>
        </authorList>
    </citation>
    <scope>IDENTIFICATION</scope>
    <source>
        <strain evidence="2">cv. B73</strain>
    </source>
</reference>
<reference evidence="2" key="2">
    <citation type="submission" date="2019-07" db="EMBL/GenBank/DDBJ databases">
        <authorList>
            <person name="Seetharam A."/>
            <person name="Woodhouse M."/>
            <person name="Cannon E."/>
        </authorList>
    </citation>
    <scope>NUCLEOTIDE SEQUENCE [LARGE SCALE GENOMIC DNA]</scope>
    <source>
        <strain evidence="2">cv. B73</strain>
    </source>
</reference>
<evidence type="ECO:0000313" key="2">
    <source>
        <dbReference type="EnsemblPlants" id="Zm00001eb077700_P001"/>
    </source>
</evidence>
<dbReference type="InParanoid" id="A0A804MDM7"/>
<feature type="compositionally biased region" description="Basic residues" evidence="1">
    <location>
        <begin position="125"/>
        <end position="141"/>
    </location>
</feature>
<sequence>MNQLGAENSRASGLNLRQFWVRVAGLHEHSEPVVQVAVGADGRGGGGSHVDVAERVVVGGLHGDDVVEAVQRHRQRLGPEAVVELELLGVRGGGGEALLLGERGRAPRVAVLLLLLRHGRLGHRRRGRRPFGRRRRSGGRGRGRDDDGVGVGRRLPGSAAPALRRRRGPVLLAGASRRRRPVLLLLLLLGGIQALLEVRVPDVLDLVVRPPGQPGGDGGPPSNSELIASAHSFYVLSKERNC</sequence>
<feature type="region of interest" description="Disordered" evidence="1">
    <location>
        <begin position="125"/>
        <end position="158"/>
    </location>
</feature>
<dbReference type="Gramene" id="Zm00001eb077700_T001">
    <property type="protein sequence ID" value="Zm00001eb077700_P001"/>
    <property type="gene ID" value="Zm00001eb077700"/>
</dbReference>
<keyword evidence="3" id="KW-1185">Reference proteome</keyword>
<dbReference type="FunCoup" id="A0A804MDM7">
    <property type="interactions" value="473"/>
</dbReference>
<accession>A0A804MDM7</accession>
<protein>
    <submittedName>
        <fullName evidence="2">Uncharacterized protein</fullName>
    </submittedName>
</protein>
<proteinExistence type="predicted"/>
<dbReference type="Proteomes" id="UP000007305">
    <property type="component" value="Chromosome 2"/>
</dbReference>
<evidence type="ECO:0000256" key="1">
    <source>
        <dbReference type="SAM" id="MobiDB-lite"/>
    </source>
</evidence>
<name>A0A804MDM7_MAIZE</name>
<dbReference type="EnsemblPlants" id="Zm00001eb077700_T001">
    <property type="protein sequence ID" value="Zm00001eb077700_P001"/>
    <property type="gene ID" value="Zm00001eb077700"/>
</dbReference>
<reference evidence="3" key="1">
    <citation type="submission" date="2015-12" db="EMBL/GenBank/DDBJ databases">
        <title>Update maize B73 reference genome by single molecule sequencing technologies.</title>
        <authorList>
            <consortium name="Maize Genome Sequencing Project"/>
            <person name="Ware D."/>
        </authorList>
    </citation>
    <scope>NUCLEOTIDE SEQUENCE [LARGE SCALE GENOMIC DNA]</scope>
    <source>
        <strain evidence="3">cv. B73</strain>
    </source>
</reference>
<organism evidence="2 3">
    <name type="scientific">Zea mays</name>
    <name type="common">Maize</name>
    <dbReference type="NCBI Taxonomy" id="4577"/>
    <lineage>
        <taxon>Eukaryota</taxon>
        <taxon>Viridiplantae</taxon>
        <taxon>Streptophyta</taxon>
        <taxon>Embryophyta</taxon>
        <taxon>Tracheophyta</taxon>
        <taxon>Spermatophyta</taxon>
        <taxon>Magnoliopsida</taxon>
        <taxon>Liliopsida</taxon>
        <taxon>Poales</taxon>
        <taxon>Poaceae</taxon>
        <taxon>PACMAD clade</taxon>
        <taxon>Panicoideae</taxon>
        <taxon>Andropogonodae</taxon>
        <taxon>Andropogoneae</taxon>
        <taxon>Tripsacinae</taxon>
        <taxon>Zea</taxon>
    </lineage>
</organism>